<accession>A0A1B6EBS5</accession>
<proteinExistence type="predicted"/>
<dbReference type="AlphaFoldDB" id="A0A1B6EBS5"/>
<dbReference type="PANTHER" id="PTHR31701:SF2">
    <property type="entry name" value="ENDOPLASMIC RETICULUM MEMBRANE-ASSOCIATED RNA DEGRADATION PROTEIN"/>
    <property type="match status" value="1"/>
</dbReference>
<feature type="domain" description="DUF4209" evidence="1">
    <location>
        <begin position="135"/>
        <end position="215"/>
    </location>
</feature>
<dbReference type="PANTHER" id="PTHR31701">
    <property type="entry name" value="ENDOPLASMIC RETICULUM MEMBRANE-ASSOCIATED RNA DEGRADATION PROTEIN"/>
    <property type="match status" value="1"/>
</dbReference>
<organism evidence="2">
    <name type="scientific">Clastoptera arizonana</name>
    <name type="common">Arizona spittle bug</name>
    <dbReference type="NCBI Taxonomy" id="38151"/>
    <lineage>
        <taxon>Eukaryota</taxon>
        <taxon>Metazoa</taxon>
        <taxon>Ecdysozoa</taxon>
        <taxon>Arthropoda</taxon>
        <taxon>Hexapoda</taxon>
        <taxon>Insecta</taxon>
        <taxon>Pterygota</taxon>
        <taxon>Neoptera</taxon>
        <taxon>Paraneoptera</taxon>
        <taxon>Hemiptera</taxon>
        <taxon>Auchenorrhyncha</taxon>
        <taxon>Cercopoidea</taxon>
        <taxon>Clastopteridae</taxon>
        <taxon>Clastoptera</taxon>
    </lineage>
</organism>
<evidence type="ECO:0000313" key="2">
    <source>
        <dbReference type="EMBL" id="JAS35382.1"/>
    </source>
</evidence>
<reference evidence="2" key="1">
    <citation type="submission" date="2015-12" db="EMBL/GenBank/DDBJ databases">
        <title>De novo transcriptome assembly of four potential Pierce s Disease insect vectors from Arizona vineyards.</title>
        <authorList>
            <person name="Tassone E.E."/>
        </authorList>
    </citation>
    <scope>NUCLEOTIDE SEQUENCE</scope>
</reference>
<dbReference type="InterPro" id="IPR039635">
    <property type="entry name" value="ERMARD"/>
</dbReference>
<protein>
    <recommendedName>
        <fullName evidence="1">DUF4209 domain-containing protein</fullName>
    </recommendedName>
</protein>
<dbReference type="InterPro" id="IPR025209">
    <property type="entry name" value="DUF4209"/>
</dbReference>
<sequence>MYHLKKKSFLSQYVYHILVELAEEKEILTKENFVEHHDLTFNWNEIKYLFKDLNDSFKILEQPESWYIDKLKLVWKILHNAGRNLSQADEETLKRFWQLCEYTCHQEELIFCFGLLKENNSTNSVKISLKLTAILERTLGNIFLLEGGNVPFLLRDLLNTQEIRQILGKIPVMFIQLLVGTPKGLNLRNIVWHGFISPDELNHNLIYSLFVLFASLGKLITKQVFPVRPLQVNFCEYDKLLETTFPDLRNHYEAAVDILENCKLIPDHHLHFWKESLFLYKQKRYGDSLILLFPQMEHVLRCAYCDVNNCSERLLTAESSTLYTTLDEILHSHLSNEESKNKLHLILGEDLLIILDDVLSAMSGPRLRDKLSHGECSLKDLTFTLTNHVLSMALCVCIKTDNICKMKTNKDIIKYSNDTGSINEQSGNLRSILLKACATYESKFHISSTLKRYILQVLKLIDSLSNLPMPEEIVNEDLNIDAQVLILKDLFFSNVTTSCHCVNLLSEKCLQIKLLTLDR</sequence>
<dbReference type="EMBL" id="GEDC01001916">
    <property type="protein sequence ID" value="JAS35382.1"/>
    <property type="molecule type" value="Transcribed_RNA"/>
</dbReference>
<name>A0A1B6EBS5_9HEMI</name>
<evidence type="ECO:0000259" key="1">
    <source>
        <dbReference type="Pfam" id="PF13910"/>
    </source>
</evidence>
<dbReference type="Pfam" id="PF13910">
    <property type="entry name" value="DUF4209"/>
    <property type="match status" value="1"/>
</dbReference>
<gene>
    <name evidence="2" type="ORF">g.41392</name>
</gene>